<sequence>MRQLSLFKFNIYKRCFFRKPPKRSPSSTADSSKFNSSSDTIVTNGAVPPSSSHHHQQQWNPRSPQFVTIGMPQYGSASVNNIASNNTLLLRSQPVMGLQTSTTMMRIPKPQPRSFAVRQPPDQASAYCTLNRHYEEIPVNYAMPPSITPSTTIPTSFSHNFNRGNPSSSSSRRFDEQQPTQAMMFLDRLAAAQNNIERKPPPTCRPPPPPSDSINRSSASTDELDGSSVDAEIEVINRQHCSPINCRQSEFGGRESGYGTGPSRLWNHQSPRAPPRTTTTTTLMK</sequence>
<accession>A0A914Y4F3</accession>
<dbReference type="Proteomes" id="UP000887577">
    <property type="component" value="Unplaced"/>
</dbReference>
<dbReference type="WBParaSite" id="PSU_v2.g14106.t1">
    <property type="protein sequence ID" value="PSU_v2.g14106.t1"/>
    <property type="gene ID" value="PSU_v2.g14106"/>
</dbReference>
<feature type="compositionally biased region" description="Polar residues" evidence="1">
    <location>
        <begin position="24"/>
        <end position="43"/>
    </location>
</feature>
<feature type="region of interest" description="Disordered" evidence="1">
    <location>
        <begin position="245"/>
        <end position="285"/>
    </location>
</feature>
<organism evidence="2 3">
    <name type="scientific">Panagrolaimus superbus</name>
    <dbReference type="NCBI Taxonomy" id="310955"/>
    <lineage>
        <taxon>Eukaryota</taxon>
        <taxon>Metazoa</taxon>
        <taxon>Ecdysozoa</taxon>
        <taxon>Nematoda</taxon>
        <taxon>Chromadorea</taxon>
        <taxon>Rhabditida</taxon>
        <taxon>Tylenchina</taxon>
        <taxon>Panagrolaimomorpha</taxon>
        <taxon>Panagrolaimoidea</taxon>
        <taxon>Panagrolaimidae</taxon>
        <taxon>Panagrolaimus</taxon>
    </lineage>
</organism>
<reference evidence="3" key="1">
    <citation type="submission" date="2022-11" db="UniProtKB">
        <authorList>
            <consortium name="WormBaseParasite"/>
        </authorList>
    </citation>
    <scope>IDENTIFICATION</scope>
</reference>
<feature type="region of interest" description="Disordered" evidence="1">
    <location>
        <begin position="196"/>
        <end position="227"/>
    </location>
</feature>
<evidence type="ECO:0000256" key="1">
    <source>
        <dbReference type="SAM" id="MobiDB-lite"/>
    </source>
</evidence>
<feature type="region of interest" description="Disordered" evidence="1">
    <location>
        <begin position="154"/>
        <end position="177"/>
    </location>
</feature>
<dbReference type="AlphaFoldDB" id="A0A914Y4F3"/>
<proteinExistence type="predicted"/>
<protein>
    <submittedName>
        <fullName evidence="3">Uncharacterized protein</fullName>
    </submittedName>
</protein>
<keyword evidence="2" id="KW-1185">Reference proteome</keyword>
<evidence type="ECO:0000313" key="2">
    <source>
        <dbReference type="Proteomes" id="UP000887577"/>
    </source>
</evidence>
<evidence type="ECO:0000313" key="3">
    <source>
        <dbReference type="WBParaSite" id="PSU_v2.g14106.t1"/>
    </source>
</evidence>
<name>A0A914Y4F3_9BILA</name>
<feature type="region of interest" description="Disordered" evidence="1">
    <location>
        <begin position="20"/>
        <end position="61"/>
    </location>
</feature>
<feature type="compositionally biased region" description="Polar residues" evidence="1">
    <location>
        <begin position="212"/>
        <end position="221"/>
    </location>
</feature>
<feature type="compositionally biased region" description="Pro residues" evidence="1">
    <location>
        <begin position="201"/>
        <end position="211"/>
    </location>
</feature>